<dbReference type="SUPFAM" id="SSF53335">
    <property type="entry name" value="S-adenosyl-L-methionine-dependent methyltransferases"/>
    <property type="match status" value="1"/>
</dbReference>
<protein>
    <recommendedName>
        <fullName evidence="3">Methyltransferase small domain-containing protein</fullName>
    </recommendedName>
</protein>
<dbReference type="EMBL" id="MFGC01000019">
    <property type="protein sequence ID" value="OGF28138.1"/>
    <property type="molecule type" value="Genomic_DNA"/>
</dbReference>
<accession>A0A1F5SN52</accession>
<sequence length="225" mass="25833">MATLPSGEAMAIYNYFKSLPGSEHIGKPVSIEALIGMCREYNPSRILEMGGGVGAISYTLLKHSQAFLDIYEDNDFCIGELRKNLKEFEGRFQIIETYRMLPPAKSYDIVVIDGGTGAQKDGGYPLAAQLFLMYLDSVRSVYIEGYRGLQRNLVFHTLQKKYACSFVVYKEIFFEGKKWAGGLKITCRKTNSQAGRWLMFIFWEAVVWLRKQYFRLRALYGKMMR</sequence>
<dbReference type="AlphaFoldDB" id="A0A1F5SN52"/>
<evidence type="ECO:0000313" key="1">
    <source>
        <dbReference type="EMBL" id="OGF28138.1"/>
    </source>
</evidence>
<dbReference type="InterPro" id="IPR029063">
    <property type="entry name" value="SAM-dependent_MTases_sf"/>
</dbReference>
<evidence type="ECO:0000313" key="2">
    <source>
        <dbReference type="Proteomes" id="UP000178925"/>
    </source>
</evidence>
<organism evidence="1 2">
    <name type="scientific">Candidatus Falkowbacteria bacterium RIFOXYA2_FULL_47_9</name>
    <dbReference type="NCBI Taxonomy" id="1797995"/>
    <lineage>
        <taxon>Bacteria</taxon>
        <taxon>Candidatus Falkowiibacteriota</taxon>
    </lineage>
</organism>
<comment type="caution">
    <text evidence="1">The sequence shown here is derived from an EMBL/GenBank/DDBJ whole genome shotgun (WGS) entry which is preliminary data.</text>
</comment>
<dbReference type="STRING" id="1797995.A2242_03725"/>
<gene>
    <name evidence="1" type="ORF">A2242_03725</name>
</gene>
<name>A0A1F5SN52_9BACT</name>
<evidence type="ECO:0008006" key="3">
    <source>
        <dbReference type="Google" id="ProtNLM"/>
    </source>
</evidence>
<reference evidence="1 2" key="1">
    <citation type="journal article" date="2016" name="Nat. Commun.">
        <title>Thousands of microbial genomes shed light on interconnected biogeochemical processes in an aquifer system.</title>
        <authorList>
            <person name="Anantharaman K."/>
            <person name="Brown C.T."/>
            <person name="Hug L.A."/>
            <person name="Sharon I."/>
            <person name="Castelle C.J."/>
            <person name="Probst A.J."/>
            <person name="Thomas B.C."/>
            <person name="Singh A."/>
            <person name="Wilkins M.J."/>
            <person name="Karaoz U."/>
            <person name="Brodie E.L."/>
            <person name="Williams K.H."/>
            <person name="Hubbard S.S."/>
            <person name="Banfield J.F."/>
        </authorList>
    </citation>
    <scope>NUCLEOTIDE SEQUENCE [LARGE SCALE GENOMIC DNA]</scope>
</reference>
<dbReference type="Gene3D" id="3.40.50.150">
    <property type="entry name" value="Vaccinia Virus protein VP39"/>
    <property type="match status" value="1"/>
</dbReference>
<dbReference type="Proteomes" id="UP000178925">
    <property type="component" value="Unassembled WGS sequence"/>
</dbReference>
<proteinExistence type="predicted"/>